<keyword evidence="3" id="KW-0645">Protease</keyword>
<feature type="disulfide bond" evidence="12">
    <location>
        <begin position="422"/>
        <end position="455"/>
    </location>
</feature>
<evidence type="ECO:0000256" key="8">
    <source>
        <dbReference type="ARBA" id="ARBA00023157"/>
    </source>
</evidence>
<evidence type="ECO:0000256" key="9">
    <source>
        <dbReference type="ARBA" id="ARBA00023180"/>
    </source>
</evidence>
<evidence type="ECO:0000313" key="15">
    <source>
        <dbReference type="EMBL" id="KAF7990275.1"/>
    </source>
</evidence>
<sequence length="1473" mass="168566">MAHGFDFGSILYRGNEKPEIRCKKLWCVDERSSEIETNGSPINDGTPCGDEKICFKGMCSDYWGPWKPLGNCSDGIRRMIRHFYKSDPCRLYCYFDGEPKDSVDFGTVIDGTHCLSDSAHHCIKGRCKHMSLVPYNKTEQLSASKSIPLLTTNKRELNLTTQKSILTQYYSRPYYIRIGVFVDWTMVDYHQENLTTYIEMMMAKVTEVYKHPSIGHSIEIVLTDIIVITIEEYRSFFNKRKPKLSLEKFSKWVKQKQTYINNFDIPIYITRKPHGSFYDGWRKEPIWGSTDGNLCGPLSPSILVKDNGVYLSHTLTYEIGRALGMPDDAHPLCKNHETKTTMNHPYTAEYPLTWSECSREFITNCLNSDRAISLREKPKEYIHSSQQQLPGEIYTLDQQCEKTTDEISIYRHESTKNLSTGCKSFSCKALNSSYPVENIKHPLFDGTSCGPGQMCLDGSCVDKKTYPRLPIHGGWSDWKVGRCSTACGAGIRKYTRHCNNPMPAYGGNYCLGRRIRFEYCNIKECNNKTVDLRKKKCSELNNVFKNFTAVYDLNDRAKICKLTCQEIGNSTNVVDHGTVMDGTPCGNDTDSTDDMCINGECKKIGCNINDDMNEEYGATDICNITTKYCKVPDPATGQISNDSLCYEMLPESWTVNNIHIVINRIEQRWDKAIEYWNNEKFQLMETINRANKNISGFIYNLTKLEMKTHQGCKELWCVENDSPEIITNGAPINDGTQCGDAKICMKGMCSDYWGPWMPAGNCSDGIRKMIRHFYRSDPCRLYCIDYKNPKDLVDFGTVIDGTHCLSDSAHHCMRGQCKHMSLVPYNETKNLSSSKSISLSTTNKRELNFTSKKSILTKYYSRPYHIRIGVFVDWTMVDYHKENLTTYIEMMMAKVTKGFKHPSIGHSIEIVLTDIIVITIKEWQSLIGKAPGLSPENFSKWVKQKQTHINNFDIPIHITRNPNSSLYGIWAKAPIGNFTHGSLCGPLSPSILVKDNGVYLSHTLTYQIGQALGVPDDSHPLCEIHETKTTMNHAYTVEYPLTWSDCSRKFITNCLNSDRAISLREKPNEYIHSSQQLLPGKVYSLDQQCQKTTNEESFYHYESTENLNIGCKSFSCKRLNNSYPIENVKHPMFDGTPCGPGQICLDGSCVDKKSYPRSPIHGGWSDWKVGKCSTACGAGIRKYTRHCNNPMPAYGGDYCLGRRIRFEYCNIKECSHEKVDLRKKKCSELNNVFKNFTAVYDLNVRAKICKLTCQEIGNSTNVVDYGTVMDGTPCGNDTDSTDDMCINGECKKIGCNINDDINEEYGATDICNVSTKYCKVPDPATGQISNDNLCYEMLPELWTANNIHIVINRIEQRWDKAIEYWNNEKFQLMETINRVNKNISEFIYDSTKLEIKFRQVLVDDLKALKNQTIINQQQKRKILDYEITEKMFPSKIFQEYIYNYTLQQQSINKSIEDKIYLRTVNINTYIRYC</sequence>
<dbReference type="GO" id="GO:0005576">
    <property type="term" value="C:extracellular region"/>
    <property type="evidence" value="ECO:0007669"/>
    <property type="project" value="UniProtKB-SubCell"/>
</dbReference>
<keyword evidence="16" id="KW-1185">Reference proteome</keyword>
<dbReference type="InterPro" id="IPR045371">
    <property type="entry name" value="ADAMTS_CR_3"/>
</dbReference>
<keyword evidence="5" id="KW-0378">Hydrolase</keyword>
<dbReference type="FunFam" id="2.20.100.10:FF:000001">
    <property type="entry name" value="semaphorin-5A isoform X1"/>
    <property type="match status" value="2"/>
</dbReference>
<dbReference type="InterPro" id="IPR024079">
    <property type="entry name" value="MetalloPept_cat_dom_sf"/>
</dbReference>
<comment type="caution">
    <text evidence="13">Lacks conserved residue(s) required for the propagation of feature annotation.</text>
</comment>
<dbReference type="InterPro" id="IPR036383">
    <property type="entry name" value="TSP1_rpt_sf"/>
</dbReference>
<keyword evidence="8 12" id="KW-1015">Disulfide bond</keyword>
<dbReference type="Gene3D" id="2.20.100.10">
    <property type="entry name" value="Thrombospondin type-1 (TSP1) repeat"/>
    <property type="match status" value="2"/>
</dbReference>
<feature type="domain" description="Peptidase M12B" evidence="14">
    <location>
        <begin position="864"/>
        <end position="1067"/>
    </location>
</feature>
<evidence type="ECO:0000259" key="14">
    <source>
        <dbReference type="PROSITE" id="PS50215"/>
    </source>
</evidence>
<dbReference type="GO" id="GO:0006508">
    <property type="term" value="P:proteolysis"/>
    <property type="evidence" value="ECO:0007669"/>
    <property type="project" value="UniProtKB-KW"/>
</dbReference>
<dbReference type="InterPro" id="IPR050439">
    <property type="entry name" value="ADAMTS_ADAMTS-like"/>
</dbReference>
<name>A0A835CRJ3_APHGI</name>
<dbReference type="PROSITE" id="PS50215">
    <property type="entry name" value="ADAM_MEPRO"/>
    <property type="match status" value="2"/>
</dbReference>
<keyword evidence="11" id="KW-0106">Calcium</keyword>
<dbReference type="InterPro" id="IPR006586">
    <property type="entry name" value="ADAM_Cys-rich"/>
</dbReference>
<dbReference type="Pfam" id="PF19236">
    <property type="entry name" value="ADAMTS_CR_3"/>
    <property type="match status" value="2"/>
</dbReference>
<comment type="subcellular location">
    <subcellularLocation>
        <location evidence="1">Secreted</location>
    </subcellularLocation>
</comment>
<dbReference type="SMART" id="SM00209">
    <property type="entry name" value="TSP1"/>
    <property type="match status" value="2"/>
</dbReference>
<keyword evidence="7" id="KW-0482">Metalloprotease</keyword>
<feature type="disulfide bond" evidence="12">
    <location>
        <begin position="498"/>
        <end position="510"/>
    </location>
</feature>
<evidence type="ECO:0000256" key="4">
    <source>
        <dbReference type="ARBA" id="ARBA00022723"/>
    </source>
</evidence>
<evidence type="ECO:0000256" key="3">
    <source>
        <dbReference type="ARBA" id="ARBA00022670"/>
    </source>
</evidence>
<organism evidence="15 16">
    <name type="scientific">Aphidius gifuensis</name>
    <name type="common">Parasitoid wasp</name>
    <dbReference type="NCBI Taxonomy" id="684658"/>
    <lineage>
        <taxon>Eukaryota</taxon>
        <taxon>Metazoa</taxon>
        <taxon>Ecdysozoa</taxon>
        <taxon>Arthropoda</taxon>
        <taxon>Hexapoda</taxon>
        <taxon>Insecta</taxon>
        <taxon>Pterygota</taxon>
        <taxon>Neoptera</taxon>
        <taxon>Endopterygota</taxon>
        <taxon>Hymenoptera</taxon>
        <taxon>Apocrita</taxon>
        <taxon>Ichneumonoidea</taxon>
        <taxon>Braconidae</taxon>
        <taxon>Aphidiinae</taxon>
        <taxon>Aphidius</taxon>
    </lineage>
</organism>
<dbReference type="GO" id="GO:0031012">
    <property type="term" value="C:extracellular matrix"/>
    <property type="evidence" value="ECO:0007669"/>
    <property type="project" value="TreeGrafter"/>
</dbReference>
<keyword evidence="9" id="KW-0325">Glycoprotein</keyword>
<feature type="disulfide bond" evidence="13">
    <location>
        <begin position="1022"/>
        <end position="1046"/>
    </location>
</feature>
<protein>
    <recommendedName>
        <fullName evidence="14">Peptidase M12B domain-containing protein</fullName>
    </recommendedName>
</protein>
<keyword evidence="2" id="KW-0964">Secreted</keyword>
<dbReference type="SUPFAM" id="SSF55486">
    <property type="entry name" value="Metalloproteases ('zincins'), catalytic domain"/>
    <property type="match status" value="2"/>
</dbReference>
<dbReference type="SUPFAM" id="SSF82895">
    <property type="entry name" value="TSP-1 type 1 repeat"/>
    <property type="match status" value="2"/>
</dbReference>
<dbReference type="InterPro" id="IPR001590">
    <property type="entry name" value="Peptidase_M12B"/>
</dbReference>
<evidence type="ECO:0000256" key="2">
    <source>
        <dbReference type="ARBA" id="ARBA00022525"/>
    </source>
</evidence>
<evidence type="ECO:0000256" key="10">
    <source>
        <dbReference type="PIRSR" id="PIRSR613273-1"/>
    </source>
</evidence>
<evidence type="ECO:0000313" key="16">
    <source>
        <dbReference type="Proteomes" id="UP000639338"/>
    </source>
</evidence>
<dbReference type="GO" id="GO:0030198">
    <property type="term" value="P:extracellular matrix organization"/>
    <property type="evidence" value="ECO:0007669"/>
    <property type="project" value="InterPro"/>
</dbReference>
<keyword evidence="4 11" id="KW-0479">Metal-binding</keyword>
<dbReference type="PRINTS" id="PR01857">
    <property type="entry name" value="ADAMTSFAMILY"/>
</dbReference>
<dbReference type="Gene3D" id="3.40.1620.60">
    <property type="match status" value="4"/>
</dbReference>
<evidence type="ECO:0000256" key="6">
    <source>
        <dbReference type="ARBA" id="ARBA00022833"/>
    </source>
</evidence>
<feature type="binding site" evidence="11">
    <location>
        <position position="953"/>
    </location>
    <ligand>
        <name>Ca(2+)</name>
        <dbReference type="ChEBI" id="CHEBI:29108"/>
        <label>1</label>
    </ligand>
</feature>
<dbReference type="Proteomes" id="UP000639338">
    <property type="component" value="Unassembled WGS sequence"/>
</dbReference>
<feature type="disulfide bond" evidence="12 13">
    <location>
        <begin position="333"/>
        <end position="357"/>
    </location>
</feature>
<dbReference type="PROSITE" id="PS50092">
    <property type="entry name" value="TSP1"/>
    <property type="match status" value="2"/>
</dbReference>
<proteinExistence type="predicted"/>
<dbReference type="Pfam" id="PF17771">
    <property type="entry name" value="ADAMTS_CR_2"/>
    <property type="match status" value="4"/>
</dbReference>
<feature type="disulfide bond" evidence="12">
    <location>
        <begin position="483"/>
        <end position="520"/>
    </location>
</feature>
<comment type="caution">
    <text evidence="15">The sequence shown here is derived from an EMBL/GenBank/DDBJ whole genome shotgun (WGS) entry which is preliminary data.</text>
</comment>
<gene>
    <name evidence="15" type="ORF">HCN44_000080</name>
</gene>
<dbReference type="Pfam" id="PF00090">
    <property type="entry name" value="TSP_1"/>
    <property type="match status" value="2"/>
</dbReference>
<evidence type="ECO:0000256" key="11">
    <source>
        <dbReference type="PIRSR" id="PIRSR613273-2"/>
    </source>
</evidence>
<feature type="domain" description="Peptidase M12B" evidence="14">
    <location>
        <begin position="174"/>
        <end position="378"/>
    </location>
</feature>
<dbReference type="InterPro" id="IPR000884">
    <property type="entry name" value="TSP1_rpt"/>
</dbReference>
<feature type="disulfide bond" evidence="12">
    <location>
        <begin position="400"/>
        <end position="427"/>
    </location>
</feature>
<accession>A0A835CRJ3</accession>
<feature type="disulfide bond" evidence="12">
    <location>
        <begin position="487"/>
        <end position="525"/>
    </location>
</feature>
<evidence type="ECO:0000256" key="7">
    <source>
        <dbReference type="ARBA" id="ARBA00023049"/>
    </source>
</evidence>
<dbReference type="GO" id="GO:0004222">
    <property type="term" value="F:metalloendopeptidase activity"/>
    <property type="evidence" value="ECO:0007669"/>
    <property type="project" value="InterPro"/>
</dbReference>
<keyword evidence="6" id="KW-0862">Zinc</keyword>
<dbReference type="OrthoDB" id="5855429at2759"/>
<dbReference type="Gene3D" id="3.40.390.10">
    <property type="entry name" value="Collagenase (Catalytic Domain)"/>
    <property type="match status" value="2"/>
</dbReference>
<evidence type="ECO:0000256" key="13">
    <source>
        <dbReference type="PROSITE-ProRule" id="PRU00276"/>
    </source>
</evidence>
<dbReference type="SMART" id="SM00608">
    <property type="entry name" value="ACR"/>
    <property type="match status" value="1"/>
</dbReference>
<feature type="active site" evidence="10 13">
    <location>
        <position position="318"/>
    </location>
</feature>
<evidence type="ECO:0000256" key="12">
    <source>
        <dbReference type="PIRSR" id="PIRSR613273-3"/>
    </source>
</evidence>
<feature type="disulfide bond" evidence="12">
    <location>
        <begin position="449"/>
        <end position="460"/>
    </location>
</feature>
<evidence type="ECO:0000256" key="5">
    <source>
        <dbReference type="ARBA" id="ARBA00022801"/>
    </source>
</evidence>
<dbReference type="PANTHER" id="PTHR13723:SF281">
    <property type="entry name" value="PAPILIN"/>
    <property type="match status" value="1"/>
</dbReference>
<evidence type="ECO:0000256" key="1">
    <source>
        <dbReference type="ARBA" id="ARBA00004613"/>
    </source>
</evidence>
<dbReference type="InterPro" id="IPR013273">
    <property type="entry name" value="ADAMTS/ADAMTS-like"/>
</dbReference>
<dbReference type="PANTHER" id="PTHR13723">
    <property type="entry name" value="ADAMTS A DISINTEGRIN AND METALLOPROTEASE WITH THROMBOSPONDIN MOTIFS PROTEASE"/>
    <property type="match status" value="1"/>
</dbReference>
<dbReference type="GO" id="GO:0046872">
    <property type="term" value="F:metal ion binding"/>
    <property type="evidence" value="ECO:0007669"/>
    <property type="project" value="UniProtKB-KW"/>
</dbReference>
<dbReference type="InterPro" id="IPR041645">
    <property type="entry name" value="ADAMTS_CR_2"/>
</dbReference>
<reference evidence="15 16" key="1">
    <citation type="submission" date="2020-08" db="EMBL/GenBank/DDBJ databases">
        <title>Aphidius gifuensis genome sequencing and assembly.</title>
        <authorList>
            <person name="Du Z."/>
        </authorList>
    </citation>
    <scope>NUCLEOTIDE SEQUENCE [LARGE SCALE GENOMIC DNA]</scope>
    <source>
        <strain evidence="15">YNYX2018</strain>
        <tissue evidence="15">Adults</tissue>
    </source>
</reference>
<dbReference type="EMBL" id="JACMRX010000004">
    <property type="protein sequence ID" value="KAF7990275.1"/>
    <property type="molecule type" value="Genomic_DNA"/>
</dbReference>